<protein>
    <submittedName>
        <fullName evidence="3">Uncharacterized protein LOC110761072</fullName>
    </submittedName>
</protein>
<dbReference type="AlphaFoldDB" id="A0A6P5SYE6"/>
<dbReference type="Proteomes" id="UP000515124">
    <property type="component" value="Unplaced"/>
</dbReference>
<feature type="region of interest" description="Disordered" evidence="1">
    <location>
        <begin position="1"/>
        <end position="26"/>
    </location>
</feature>
<keyword evidence="2" id="KW-1185">Reference proteome</keyword>
<gene>
    <name evidence="3" type="primary">LOC110761072</name>
</gene>
<proteinExistence type="predicted"/>
<dbReference type="PANTHER" id="PTHR47481">
    <property type="match status" value="1"/>
</dbReference>
<evidence type="ECO:0000256" key="1">
    <source>
        <dbReference type="SAM" id="MobiDB-lite"/>
    </source>
</evidence>
<dbReference type="Gene3D" id="4.10.60.10">
    <property type="entry name" value="Zinc finger, CCHC-type"/>
    <property type="match status" value="1"/>
</dbReference>
<accession>A0A6P5SYE6</accession>
<sequence length="423" mass="47710">MTNSSSPINSSSVSQTTFQNTMTTTPSSIPTSFNIAHLFTTPMDRNNFLCWKSQFEDVLELHDLEDVIKTETHPQKKLPDGSLNPAYSKDKLVLSWIKATASSSIKTLLIPCSTAYEAWTLLEKRLSPLSKTYIRTLRDQIRTLKKDPEKSVADYLIHAKSLFDSVTAAGTLISDGELIDYILDGLGHEYKEFTTSLHLRPSLTFDEFYDLLIQEEQLLKRMSSLSLSQSVALTSDRSTNDQATQNRAQGTTHHTHSQTRSQNFGRGRGRGRGWHNGRNSGRSPNWNSNYHNGGTFTRDNGWQNSRDHRRPQFLTDTRSSMPSHDGRPPLLPTPPYQPPFQFQETCQMCNRQGHTSRVCPDRGNYAYMAESNTSNIPSPSVPTNTSWCVDSGATHHMVSSPSQLPFVKPYTGQYDGEDITHWQ</sequence>
<organism evidence="2 3">
    <name type="scientific">Prunus avium</name>
    <name type="common">Cherry</name>
    <name type="synonym">Cerasus avium</name>
    <dbReference type="NCBI Taxonomy" id="42229"/>
    <lineage>
        <taxon>Eukaryota</taxon>
        <taxon>Viridiplantae</taxon>
        <taxon>Streptophyta</taxon>
        <taxon>Embryophyta</taxon>
        <taxon>Tracheophyta</taxon>
        <taxon>Spermatophyta</taxon>
        <taxon>Magnoliopsida</taxon>
        <taxon>eudicotyledons</taxon>
        <taxon>Gunneridae</taxon>
        <taxon>Pentapetalae</taxon>
        <taxon>rosids</taxon>
        <taxon>fabids</taxon>
        <taxon>Rosales</taxon>
        <taxon>Rosaceae</taxon>
        <taxon>Amygdaloideae</taxon>
        <taxon>Amygdaleae</taxon>
        <taxon>Prunus</taxon>
    </lineage>
</organism>
<name>A0A6P5SYE6_PRUAV</name>
<feature type="compositionally biased region" description="Polar residues" evidence="1">
    <location>
        <begin position="284"/>
        <end position="304"/>
    </location>
</feature>
<dbReference type="GeneID" id="110761072"/>
<feature type="region of interest" description="Disordered" evidence="1">
    <location>
        <begin position="233"/>
        <end position="333"/>
    </location>
</feature>
<dbReference type="Pfam" id="PF14223">
    <property type="entry name" value="Retrotran_gag_2"/>
    <property type="match status" value="1"/>
</dbReference>
<dbReference type="KEGG" id="pavi:110761072"/>
<reference evidence="3" key="1">
    <citation type="submission" date="2025-08" db="UniProtKB">
        <authorList>
            <consortium name="RefSeq"/>
        </authorList>
    </citation>
    <scope>IDENTIFICATION</scope>
</reference>
<evidence type="ECO:0000313" key="2">
    <source>
        <dbReference type="Proteomes" id="UP000515124"/>
    </source>
</evidence>
<evidence type="ECO:0000313" key="3">
    <source>
        <dbReference type="RefSeq" id="XP_021819147.1"/>
    </source>
</evidence>
<dbReference type="PANTHER" id="PTHR47481:SF31">
    <property type="entry name" value="OS01G0873500 PROTEIN"/>
    <property type="match status" value="1"/>
</dbReference>
<feature type="compositionally biased region" description="Polar residues" evidence="1">
    <location>
        <begin position="233"/>
        <end position="250"/>
    </location>
</feature>
<dbReference type="RefSeq" id="XP_021819147.1">
    <property type="nucleotide sequence ID" value="XM_021963455.1"/>
</dbReference>